<dbReference type="EMBL" id="JAHRIN010051001">
    <property type="protein sequence ID" value="MEQ2209132.1"/>
    <property type="molecule type" value="Genomic_DNA"/>
</dbReference>
<reference evidence="13 14" key="1">
    <citation type="submission" date="2021-06" db="EMBL/GenBank/DDBJ databases">
        <authorList>
            <person name="Palmer J.M."/>
        </authorList>
    </citation>
    <scope>NUCLEOTIDE SEQUENCE [LARGE SCALE GENOMIC DNA]</scope>
    <source>
        <strain evidence="13 14">XC_2019</strain>
        <tissue evidence="13">Muscle</tissue>
    </source>
</reference>
<evidence type="ECO:0000256" key="9">
    <source>
        <dbReference type="ARBA" id="ARBA00035168"/>
    </source>
</evidence>
<sequence length="274" mass="31072">MRRLGSVQQKIPCVFLTDVKEEASRKREHQLFQVVATENVNPVALEANIDCAFATEKLDGTCCYVALYQGQPYLWARLDRKPNKQAEKRFKKHQHTHKNYKDFSWNVEEDFKTVPETWIPAHRVKHHNGHPIPDQLGHIPGSRIPSDFQLWHKVITTSFKSWVPVEKSNRQYCWHSSVVDYEVGAALVLQPSCDDEDMLEITAVSLADLQEQTLELIGTSVNGNPYGEAIQCLSIGLKASGGRGAQLESSSVFSLLVLFGFLLLFWFLILLHAA</sequence>
<dbReference type="Proteomes" id="UP001434883">
    <property type="component" value="Unassembled WGS sequence"/>
</dbReference>
<comment type="function">
    <text evidence="11">Functions as an RNA ligase, in vitro. The ligation reaction entails three nucleotidyl transfer steps. In the first step, the RNA ligase reacts with ATP in the absence of nucleic acid to form a covalent ligase-AMP intermediate and release pyrophosphate. In step 2, the ligase-AMP binds to the nucleic acid and transfers the adenylate to the 5'-PO4 terminus to form an adenylylated intermediate. In step 3, the RNA ligase directs the attack of the 3'-OH on the 5'-phosphoanhydride linkage, resulting in a repaired 3'-5' phosphodiester and release of AMP. Exhibits selectivity for single-stranded RNA substrates and may not have nick-sealing activity on double-stranded DNA-RNA hybrids. May play a role in maintaining RNA integrity under stress conditions, for example in response to reactive oxygen species (ROS).</text>
</comment>
<feature type="transmembrane region" description="Helical" evidence="12">
    <location>
        <begin position="252"/>
        <end position="273"/>
    </location>
</feature>
<protein>
    <recommendedName>
        <fullName evidence="9">RNA ligase 1</fullName>
        <ecNumber evidence="3">6.5.1.3</ecNumber>
    </recommendedName>
    <alternativeName>
        <fullName evidence="10">RNA ligase</fullName>
    </alternativeName>
</protein>
<evidence type="ECO:0000256" key="5">
    <source>
        <dbReference type="ARBA" id="ARBA00022741"/>
    </source>
</evidence>
<evidence type="ECO:0000256" key="2">
    <source>
        <dbReference type="ARBA" id="ARBA00001946"/>
    </source>
</evidence>
<organism evidence="13 14">
    <name type="scientific">Xenoophorus captivus</name>
    <dbReference type="NCBI Taxonomy" id="1517983"/>
    <lineage>
        <taxon>Eukaryota</taxon>
        <taxon>Metazoa</taxon>
        <taxon>Chordata</taxon>
        <taxon>Craniata</taxon>
        <taxon>Vertebrata</taxon>
        <taxon>Euteleostomi</taxon>
        <taxon>Actinopterygii</taxon>
        <taxon>Neopterygii</taxon>
        <taxon>Teleostei</taxon>
        <taxon>Neoteleostei</taxon>
        <taxon>Acanthomorphata</taxon>
        <taxon>Ovalentaria</taxon>
        <taxon>Atherinomorphae</taxon>
        <taxon>Cyprinodontiformes</taxon>
        <taxon>Goodeidae</taxon>
        <taxon>Xenoophorus</taxon>
    </lineage>
</organism>
<keyword evidence="7" id="KW-0067">ATP-binding</keyword>
<evidence type="ECO:0000256" key="4">
    <source>
        <dbReference type="ARBA" id="ARBA00022598"/>
    </source>
</evidence>
<evidence type="ECO:0000256" key="1">
    <source>
        <dbReference type="ARBA" id="ARBA00001936"/>
    </source>
</evidence>
<keyword evidence="5" id="KW-0547">Nucleotide-binding</keyword>
<keyword evidence="6" id="KW-0692">RNA repair</keyword>
<keyword evidence="12" id="KW-1133">Transmembrane helix</keyword>
<proteinExistence type="predicted"/>
<evidence type="ECO:0000256" key="10">
    <source>
        <dbReference type="ARBA" id="ARBA00035432"/>
    </source>
</evidence>
<keyword evidence="4" id="KW-0436">Ligase</keyword>
<comment type="catalytic activity">
    <reaction evidence="8">
        <text>ATP + (ribonucleotide)n-3'-hydroxyl + 5'-phospho-(ribonucleotide)m = (ribonucleotide)n+m + AMP + diphosphate.</text>
        <dbReference type="EC" id="6.5.1.3"/>
    </reaction>
</comment>
<evidence type="ECO:0000313" key="14">
    <source>
        <dbReference type="Proteomes" id="UP001434883"/>
    </source>
</evidence>
<dbReference type="InterPro" id="IPR041211">
    <property type="entry name" value="RLIG1"/>
</dbReference>
<comment type="caution">
    <text evidence="13">The sequence shown here is derived from an EMBL/GenBank/DDBJ whole genome shotgun (WGS) entry which is preliminary data.</text>
</comment>
<gene>
    <name evidence="13" type="ORF">XENOCAPTIV_024841</name>
</gene>
<keyword evidence="12" id="KW-0812">Transmembrane</keyword>
<keyword evidence="12" id="KW-0472">Membrane</keyword>
<evidence type="ECO:0000256" key="8">
    <source>
        <dbReference type="ARBA" id="ARBA00034038"/>
    </source>
</evidence>
<accession>A0ABV0RLR9</accession>
<dbReference type="Pfam" id="PF17720">
    <property type="entry name" value="RLIG1"/>
    <property type="match status" value="1"/>
</dbReference>
<name>A0ABV0RLR9_9TELE</name>
<evidence type="ECO:0000256" key="6">
    <source>
        <dbReference type="ARBA" id="ARBA00022800"/>
    </source>
</evidence>
<comment type="cofactor">
    <cofactor evidence="1">
        <name>Mn(2+)</name>
        <dbReference type="ChEBI" id="CHEBI:29035"/>
    </cofactor>
</comment>
<evidence type="ECO:0000256" key="3">
    <source>
        <dbReference type="ARBA" id="ARBA00012724"/>
    </source>
</evidence>
<comment type="cofactor">
    <cofactor evidence="2">
        <name>Mg(2+)</name>
        <dbReference type="ChEBI" id="CHEBI:18420"/>
    </cofactor>
</comment>
<evidence type="ECO:0000256" key="11">
    <source>
        <dbReference type="ARBA" id="ARBA00045151"/>
    </source>
</evidence>
<dbReference type="EC" id="6.5.1.3" evidence="3"/>
<dbReference type="PANTHER" id="PTHR31219">
    <property type="entry name" value="CHROMOSOME 28 C12ORF29 HOMOLOG"/>
    <property type="match status" value="1"/>
</dbReference>
<dbReference type="PANTHER" id="PTHR31219:SF2">
    <property type="entry name" value="RNA LIGASE 1"/>
    <property type="match status" value="1"/>
</dbReference>
<keyword evidence="14" id="KW-1185">Reference proteome</keyword>
<evidence type="ECO:0000256" key="7">
    <source>
        <dbReference type="ARBA" id="ARBA00022840"/>
    </source>
</evidence>
<evidence type="ECO:0000256" key="12">
    <source>
        <dbReference type="SAM" id="Phobius"/>
    </source>
</evidence>
<evidence type="ECO:0000313" key="13">
    <source>
        <dbReference type="EMBL" id="MEQ2209132.1"/>
    </source>
</evidence>